<reference evidence="3" key="1">
    <citation type="journal article" date="2020" name="Stud. Mycol.">
        <title>101 Dothideomycetes genomes: a test case for predicting lifestyles and emergence of pathogens.</title>
        <authorList>
            <person name="Haridas S."/>
            <person name="Albert R."/>
            <person name="Binder M."/>
            <person name="Bloem J."/>
            <person name="Labutti K."/>
            <person name="Salamov A."/>
            <person name="Andreopoulos B."/>
            <person name="Baker S."/>
            <person name="Barry K."/>
            <person name="Bills G."/>
            <person name="Bluhm B."/>
            <person name="Cannon C."/>
            <person name="Castanera R."/>
            <person name="Culley D."/>
            <person name="Daum C."/>
            <person name="Ezra D."/>
            <person name="Gonzalez J."/>
            <person name="Henrissat B."/>
            <person name="Kuo A."/>
            <person name="Liang C."/>
            <person name="Lipzen A."/>
            <person name="Lutzoni F."/>
            <person name="Magnuson J."/>
            <person name="Mondo S."/>
            <person name="Nolan M."/>
            <person name="Ohm R."/>
            <person name="Pangilinan J."/>
            <person name="Park H.-J."/>
            <person name="Ramirez L."/>
            <person name="Alfaro M."/>
            <person name="Sun H."/>
            <person name="Tritt A."/>
            <person name="Yoshinaga Y."/>
            <person name="Zwiers L.-H."/>
            <person name="Turgeon B."/>
            <person name="Goodwin S."/>
            <person name="Spatafora J."/>
            <person name="Crous P."/>
            <person name="Grigoriev I."/>
        </authorList>
    </citation>
    <scope>NUCLEOTIDE SEQUENCE</scope>
    <source>
        <strain evidence="3">CBS 101060</strain>
    </source>
</reference>
<organism evidence="3 4">
    <name type="scientific">Patellaria atrata CBS 101060</name>
    <dbReference type="NCBI Taxonomy" id="1346257"/>
    <lineage>
        <taxon>Eukaryota</taxon>
        <taxon>Fungi</taxon>
        <taxon>Dikarya</taxon>
        <taxon>Ascomycota</taxon>
        <taxon>Pezizomycotina</taxon>
        <taxon>Dothideomycetes</taxon>
        <taxon>Dothideomycetes incertae sedis</taxon>
        <taxon>Patellariales</taxon>
        <taxon>Patellariaceae</taxon>
        <taxon>Patellaria</taxon>
    </lineage>
</organism>
<sequence>MDTRLRKAFKYPEESDEGDDIDEEEQEKLIRELKVKDAARTDLYSKAFVAMTIPVLLYYAPDLIHPGNWLKFVHVLISMESILMSAYIMYFFPLPPPVPDKYRTPWDSIEIDSVGPLAKYLVYLNGMLSMMAFLNSWAATRKTGGDYILQGVIPGFIFILFMIVRIQLRPVDVDGLERLKYHYKGA</sequence>
<keyword evidence="4" id="KW-1185">Reference proteome</keyword>
<name>A0A9P4VUM3_9PEZI</name>
<keyword evidence="2" id="KW-0812">Transmembrane</keyword>
<evidence type="ECO:0000256" key="2">
    <source>
        <dbReference type="SAM" id="Phobius"/>
    </source>
</evidence>
<keyword evidence="2" id="KW-0472">Membrane</keyword>
<keyword evidence="2" id="KW-1133">Transmembrane helix</keyword>
<feature type="transmembrane region" description="Helical" evidence="2">
    <location>
        <begin position="72"/>
        <end position="92"/>
    </location>
</feature>
<dbReference type="AlphaFoldDB" id="A0A9P4VUM3"/>
<evidence type="ECO:0000313" key="3">
    <source>
        <dbReference type="EMBL" id="KAF2840764.1"/>
    </source>
</evidence>
<gene>
    <name evidence="3" type="ORF">M501DRAFT_1014762</name>
</gene>
<dbReference type="OrthoDB" id="3358048at2759"/>
<evidence type="ECO:0000256" key="1">
    <source>
        <dbReference type="SAM" id="MobiDB-lite"/>
    </source>
</evidence>
<accession>A0A9P4VUM3</accession>
<feature type="transmembrane region" description="Helical" evidence="2">
    <location>
        <begin position="120"/>
        <end position="140"/>
    </location>
</feature>
<dbReference type="Proteomes" id="UP000799429">
    <property type="component" value="Unassembled WGS sequence"/>
</dbReference>
<protein>
    <submittedName>
        <fullName evidence="3">Uncharacterized protein</fullName>
    </submittedName>
</protein>
<comment type="caution">
    <text evidence="3">The sequence shown here is derived from an EMBL/GenBank/DDBJ whole genome shotgun (WGS) entry which is preliminary data.</text>
</comment>
<feature type="compositionally biased region" description="Basic and acidic residues" evidence="1">
    <location>
        <begin position="1"/>
        <end position="13"/>
    </location>
</feature>
<proteinExistence type="predicted"/>
<feature type="transmembrane region" description="Helical" evidence="2">
    <location>
        <begin position="147"/>
        <end position="168"/>
    </location>
</feature>
<evidence type="ECO:0000313" key="4">
    <source>
        <dbReference type="Proteomes" id="UP000799429"/>
    </source>
</evidence>
<feature type="compositionally biased region" description="Acidic residues" evidence="1">
    <location>
        <begin position="14"/>
        <end position="24"/>
    </location>
</feature>
<feature type="region of interest" description="Disordered" evidence="1">
    <location>
        <begin position="1"/>
        <end position="24"/>
    </location>
</feature>
<dbReference type="EMBL" id="MU006092">
    <property type="protein sequence ID" value="KAF2840764.1"/>
    <property type="molecule type" value="Genomic_DNA"/>
</dbReference>